<evidence type="ECO:0000256" key="1">
    <source>
        <dbReference type="SAM" id="MobiDB-lite"/>
    </source>
</evidence>
<evidence type="ECO:0000313" key="3">
    <source>
        <dbReference type="WBParaSite" id="nRc.2.0.1.t21354-RA"/>
    </source>
</evidence>
<dbReference type="WBParaSite" id="nRc.2.0.1.t21354-RA">
    <property type="protein sequence ID" value="nRc.2.0.1.t21354-RA"/>
    <property type="gene ID" value="nRc.2.0.1.g21354"/>
</dbReference>
<feature type="compositionally biased region" description="Polar residues" evidence="1">
    <location>
        <begin position="1"/>
        <end position="15"/>
    </location>
</feature>
<proteinExistence type="predicted"/>
<sequence length="65" mass="7594">MPLPTSIHSPSQIGQSGERMDSRQQYSLFWVQQRSSSIDNPDYVSLLKREDLIGRLEWDQSSQRK</sequence>
<keyword evidence="2" id="KW-1185">Reference proteome</keyword>
<reference evidence="3" key="1">
    <citation type="submission" date="2022-11" db="UniProtKB">
        <authorList>
            <consortium name="WormBaseParasite"/>
        </authorList>
    </citation>
    <scope>IDENTIFICATION</scope>
</reference>
<feature type="region of interest" description="Disordered" evidence="1">
    <location>
        <begin position="1"/>
        <end position="20"/>
    </location>
</feature>
<accession>A0A915J6F0</accession>
<dbReference type="Proteomes" id="UP000887565">
    <property type="component" value="Unplaced"/>
</dbReference>
<evidence type="ECO:0000313" key="2">
    <source>
        <dbReference type="Proteomes" id="UP000887565"/>
    </source>
</evidence>
<protein>
    <submittedName>
        <fullName evidence="3">Uncharacterized protein</fullName>
    </submittedName>
</protein>
<dbReference type="AlphaFoldDB" id="A0A915J6F0"/>
<name>A0A915J6F0_ROMCU</name>
<organism evidence="2 3">
    <name type="scientific">Romanomermis culicivorax</name>
    <name type="common">Nematode worm</name>
    <dbReference type="NCBI Taxonomy" id="13658"/>
    <lineage>
        <taxon>Eukaryota</taxon>
        <taxon>Metazoa</taxon>
        <taxon>Ecdysozoa</taxon>
        <taxon>Nematoda</taxon>
        <taxon>Enoplea</taxon>
        <taxon>Dorylaimia</taxon>
        <taxon>Mermithida</taxon>
        <taxon>Mermithoidea</taxon>
        <taxon>Mermithidae</taxon>
        <taxon>Romanomermis</taxon>
    </lineage>
</organism>